<reference evidence="14" key="1">
    <citation type="submission" date="2023-07" db="EMBL/GenBank/DDBJ databases">
        <title>30 novel species of actinomycetes from the DSMZ collection.</title>
        <authorList>
            <person name="Nouioui I."/>
        </authorList>
    </citation>
    <scope>NUCLEOTIDE SEQUENCE [LARGE SCALE GENOMIC DNA]</scope>
    <source>
        <strain evidence="14">DSM 44917</strain>
    </source>
</reference>
<comment type="function">
    <text evidence="11">Na(+)/H(+) antiporter that extrudes sodium in exchange for external protons.</text>
</comment>
<dbReference type="Gene3D" id="1.20.1530.10">
    <property type="entry name" value="Na+/H+ antiporter like domain"/>
    <property type="match status" value="1"/>
</dbReference>
<feature type="transmembrane region" description="Helical" evidence="11">
    <location>
        <begin position="177"/>
        <end position="196"/>
    </location>
</feature>
<accession>A0ABU2L460</accession>
<evidence type="ECO:0000256" key="5">
    <source>
        <dbReference type="ARBA" id="ARBA00022692"/>
    </source>
</evidence>
<feature type="region of interest" description="Disordered" evidence="12">
    <location>
        <begin position="1"/>
        <end position="22"/>
    </location>
</feature>
<dbReference type="Proteomes" id="UP001183388">
    <property type="component" value="Unassembled WGS sequence"/>
</dbReference>
<proteinExistence type="inferred from homology"/>
<keyword evidence="9 11" id="KW-0472">Membrane</keyword>
<feature type="transmembrane region" description="Helical" evidence="11">
    <location>
        <begin position="277"/>
        <end position="301"/>
    </location>
</feature>
<feature type="transmembrane region" description="Helical" evidence="11">
    <location>
        <begin position="80"/>
        <end position="100"/>
    </location>
</feature>
<keyword evidence="5 11" id="KW-0812">Transmembrane</keyword>
<sequence length="418" mass="43782">MTPPPALPSPFHRRSREERAEERNRRSVAEFLRLETTGGMLLLAAAALALVLINSPLRDAYLDLRDAHLDIPALDLHLSVGHWASDGLLAVFFFVAGIELKRELTVGELRRPAAAVLPVVAAIGGMAVPALIYVAVNGLGDGDLGGWAVPMATDIAFALGVLAVVGRHLPSALRTFLLTLAIVDDLIAIVVIAIFFTSGLDLAALLGAILGLVVFALLHRRGIRGWYLYVPLALAVWVLMHHSGIHATIAGVALGMLLRTTSNDDEDESPAEHIAHLVHPFSAGVAVPVFAFFAAGVEVSGGTLGDMAREPEALGVTLGLLAGKTIGVFGATWLTARFTGARLSPDLSWPDVLGGAILAGIGFTVSLLIAELAFADLPELEEHVKAAVLLGSLLSAALAGLLLSARGRRYRAAAAPSS</sequence>
<keyword evidence="6 11" id="KW-1133">Transmembrane helix</keyword>
<comment type="caution">
    <text evidence="13">The sequence shown here is derived from an EMBL/GenBank/DDBJ whole genome shotgun (WGS) entry which is preliminary data.</text>
</comment>
<feature type="transmembrane region" description="Helical" evidence="11">
    <location>
        <begin position="313"/>
        <end position="333"/>
    </location>
</feature>
<feature type="transmembrane region" description="Helical" evidence="11">
    <location>
        <begin position="386"/>
        <end position="405"/>
    </location>
</feature>
<evidence type="ECO:0000256" key="6">
    <source>
        <dbReference type="ARBA" id="ARBA00022989"/>
    </source>
</evidence>
<evidence type="ECO:0000256" key="9">
    <source>
        <dbReference type="ARBA" id="ARBA00023136"/>
    </source>
</evidence>
<dbReference type="HAMAP" id="MF_01844">
    <property type="entry name" value="NhaA"/>
    <property type="match status" value="1"/>
</dbReference>
<organism evidence="13 14">
    <name type="scientific">Streptomyces boetiae</name>
    <dbReference type="NCBI Taxonomy" id="3075541"/>
    <lineage>
        <taxon>Bacteria</taxon>
        <taxon>Bacillati</taxon>
        <taxon>Actinomycetota</taxon>
        <taxon>Actinomycetes</taxon>
        <taxon>Kitasatosporales</taxon>
        <taxon>Streptomycetaceae</taxon>
        <taxon>Streptomyces</taxon>
    </lineage>
</organism>
<evidence type="ECO:0000256" key="3">
    <source>
        <dbReference type="ARBA" id="ARBA00022449"/>
    </source>
</evidence>
<evidence type="ECO:0000256" key="8">
    <source>
        <dbReference type="ARBA" id="ARBA00023065"/>
    </source>
</evidence>
<evidence type="ECO:0000256" key="11">
    <source>
        <dbReference type="HAMAP-Rule" id="MF_01844"/>
    </source>
</evidence>
<keyword evidence="3 11" id="KW-0050">Antiport</keyword>
<protein>
    <recommendedName>
        <fullName evidence="11">Na(+)/H(+) antiporter NhaA</fullName>
    </recommendedName>
    <alternativeName>
        <fullName evidence="11">Sodium/proton antiporter NhaA</fullName>
    </alternativeName>
</protein>
<evidence type="ECO:0000256" key="1">
    <source>
        <dbReference type="ARBA" id="ARBA00004429"/>
    </source>
</evidence>
<evidence type="ECO:0000256" key="7">
    <source>
        <dbReference type="ARBA" id="ARBA00023053"/>
    </source>
</evidence>
<dbReference type="PANTHER" id="PTHR30341:SF0">
    <property type="entry name" value="NA(+)_H(+) ANTIPORTER NHAA"/>
    <property type="match status" value="1"/>
</dbReference>
<dbReference type="InterPro" id="IPR023171">
    <property type="entry name" value="Na/H_antiporter_dom_sf"/>
</dbReference>
<comment type="similarity">
    <text evidence="11">Belongs to the NhaA Na(+)/H(+) (TC 2.A.33) antiporter family.</text>
</comment>
<keyword evidence="2 11" id="KW-0813">Transport</keyword>
<evidence type="ECO:0000256" key="2">
    <source>
        <dbReference type="ARBA" id="ARBA00022448"/>
    </source>
</evidence>
<dbReference type="Pfam" id="PF06965">
    <property type="entry name" value="Na_H_antiport_1"/>
    <property type="match status" value="1"/>
</dbReference>
<evidence type="ECO:0000256" key="10">
    <source>
        <dbReference type="ARBA" id="ARBA00023201"/>
    </source>
</evidence>
<evidence type="ECO:0000256" key="4">
    <source>
        <dbReference type="ARBA" id="ARBA00022475"/>
    </source>
</evidence>
<gene>
    <name evidence="11 13" type="primary">nhaA</name>
    <name evidence="13" type="ORF">RM780_05170</name>
</gene>
<dbReference type="PANTHER" id="PTHR30341">
    <property type="entry name" value="SODIUM ION/PROTON ANTIPORTER NHAA-RELATED"/>
    <property type="match status" value="1"/>
</dbReference>
<keyword evidence="10 11" id="KW-0739">Sodium transport</keyword>
<evidence type="ECO:0000313" key="14">
    <source>
        <dbReference type="Proteomes" id="UP001183388"/>
    </source>
</evidence>
<dbReference type="NCBIfam" id="TIGR00773">
    <property type="entry name" value="NhaA"/>
    <property type="match status" value="1"/>
</dbReference>
<keyword evidence="4 11" id="KW-1003">Cell membrane</keyword>
<feature type="transmembrane region" description="Helical" evidence="11">
    <location>
        <begin position="112"/>
        <end position="135"/>
    </location>
</feature>
<feature type="transmembrane region" description="Helical" evidence="11">
    <location>
        <begin position="202"/>
        <end position="219"/>
    </location>
</feature>
<dbReference type="InterPro" id="IPR004670">
    <property type="entry name" value="NhaA"/>
</dbReference>
<comment type="subcellular location">
    <subcellularLocation>
        <location evidence="1">Cell inner membrane</location>
        <topology evidence="1">Multi-pass membrane protein</topology>
    </subcellularLocation>
    <subcellularLocation>
        <location evidence="11">Cell membrane</location>
        <topology evidence="11">Multi-pass membrane protein</topology>
    </subcellularLocation>
</comment>
<dbReference type="EMBL" id="JAVREN010000005">
    <property type="protein sequence ID" value="MDT0306351.1"/>
    <property type="molecule type" value="Genomic_DNA"/>
</dbReference>
<dbReference type="RefSeq" id="WP_311629276.1">
    <property type="nucleotide sequence ID" value="NZ_JAVREN010000005.1"/>
</dbReference>
<evidence type="ECO:0000313" key="13">
    <source>
        <dbReference type="EMBL" id="MDT0306351.1"/>
    </source>
</evidence>
<keyword evidence="8 11" id="KW-0406">Ion transport</keyword>
<feature type="transmembrane region" description="Helical" evidence="11">
    <location>
        <begin position="31"/>
        <end position="53"/>
    </location>
</feature>
<comment type="catalytic activity">
    <reaction evidence="11">
        <text>Na(+)(in) + 2 H(+)(out) = Na(+)(out) + 2 H(+)(in)</text>
        <dbReference type="Rhea" id="RHEA:29251"/>
        <dbReference type="ChEBI" id="CHEBI:15378"/>
        <dbReference type="ChEBI" id="CHEBI:29101"/>
    </reaction>
</comment>
<keyword evidence="14" id="KW-1185">Reference proteome</keyword>
<feature type="transmembrane region" description="Helical" evidence="11">
    <location>
        <begin position="226"/>
        <end position="257"/>
    </location>
</feature>
<keyword evidence="7 11" id="KW-0915">Sodium</keyword>
<feature type="transmembrane region" description="Helical" evidence="11">
    <location>
        <begin position="353"/>
        <end position="374"/>
    </location>
</feature>
<name>A0ABU2L460_9ACTN</name>
<evidence type="ECO:0000256" key="12">
    <source>
        <dbReference type="SAM" id="MobiDB-lite"/>
    </source>
</evidence>
<feature type="transmembrane region" description="Helical" evidence="11">
    <location>
        <begin position="147"/>
        <end position="165"/>
    </location>
</feature>